<feature type="region of interest" description="Disordered" evidence="7">
    <location>
        <begin position="861"/>
        <end position="894"/>
    </location>
</feature>
<evidence type="ECO:0000256" key="5">
    <source>
        <dbReference type="PROSITE-ProRule" id="PRU00283"/>
    </source>
</evidence>
<dbReference type="InterPro" id="IPR027417">
    <property type="entry name" value="P-loop_NTPase"/>
</dbReference>
<sequence>MTVLEEENMTKVKVAVRVRPFNKRELELKSKSIVTMSQEQTVLSHPMEEKEPKPFTFDHCFNSSTSAECSSYSSQEEVFQQVGSGVVESAFSGYNACIFAYGQTGSGKSYTMMGSSDNMGIIPRLCNAIFQKIGVETNESTSFKVEVSYMEIYNERVRDLLDPKNSSKRPLKVREHAILGPMVEGLSVLAVSSYEQIARLMEDGNKCRTVAATNMNAESSRSHAVFTIRLSQTMADLADSTFTGEKVSKISLVDLAGSERAQKSGAVGKRLEEGANINKSLTTLGMRLCFDMVAERQSRRDLSTLRYADRAKKIVNHAVVNEDPNAKTIRELREEVENLRLQINQNQERQNEAEELRDRLAESERLGTPARSGPIGICVAESGIKMEKDRFYLVNLNADPSLNELLVYYINQKAIVGSNESSGQSSSPDQLDTHEKVDFLLQGLGVHPYHALLEIVQEPSSSADESTSAENRPKLYVSSLSQGARICVNGRQVDFGQKTLLRNGFRLLIGNNHFFRVNCPKDENYRPDSACTGFLVPTSMSTSSIGGLDGELNSGFIDYDKAWLEANSDENALNDSNGGVSTSSAGNISTAMDQYIEQIAIKHQEDKQAALEKQYEEFERYIQGLAQSLQTPSTPMTPAGGGLFGGLAGTPSCQLPPVSFPLNPRHADKSKFFKWAQKREDLFKQSLSRLKTEIVKANALAREANLISEELCNLRPSKIKAGNSVCEPVIVVKWQGMSGYQLWTVDHLENKLVDMRELYNERQLKDSCAIASTSSSGICCSVEEGEDLEKDDLLDDNKQSSLVFDSLFESQEKHSLIGVANVFLEVLFHQLRLDYQVPIISQQGEVCGKLHVEVYRLPDSVNGESDSSESSSSSNDSFESEASSSSTTSSDSNAKPNQCFMGNTIKCRVGWFSDILKLIVFYFEICN</sequence>
<feature type="domain" description="Kinesin motor" evidence="8">
    <location>
        <begin position="11"/>
        <end position="285"/>
    </location>
</feature>
<evidence type="ECO:0000256" key="1">
    <source>
        <dbReference type="ARBA" id="ARBA00022741"/>
    </source>
</evidence>
<dbReference type="InterPro" id="IPR022140">
    <property type="entry name" value="Kinesin-like_KIF1-typ"/>
</dbReference>
<evidence type="ECO:0000256" key="2">
    <source>
        <dbReference type="ARBA" id="ARBA00022840"/>
    </source>
</evidence>
<comment type="similarity">
    <text evidence="5 6">Belongs to the TRAFAC class myosin-kinesin ATPase superfamily. Kinesin family.</text>
</comment>
<dbReference type="AlphaFoldDB" id="A0A915DR28"/>
<accession>A0A915DR28</accession>
<dbReference type="GO" id="GO:0007018">
    <property type="term" value="P:microtubule-based movement"/>
    <property type="evidence" value="ECO:0007669"/>
    <property type="project" value="InterPro"/>
</dbReference>
<evidence type="ECO:0000313" key="9">
    <source>
        <dbReference type="Proteomes" id="UP000887574"/>
    </source>
</evidence>
<keyword evidence="3" id="KW-0175">Coiled coil</keyword>
<dbReference type="SMART" id="SM00129">
    <property type="entry name" value="KISc"/>
    <property type="match status" value="1"/>
</dbReference>
<protein>
    <recommendedName>
        <fullName evidence="6">Kinesin-like protein</fullName>
    </recommendedName>
</protein>
<evidence type="ECO:0000256" key="4">
    <source>
        <dbReference type="ARBA" id="ARBA00023175"/>
    </source>
</evidence>
<dbReference type="Pfam" id="PF00225">
    <property type="entry name" value="Kinesin"/>
    <property type="match status" value="1"/>
</dbReference>
<feature type="binding site" evidence="5">
    <location>
        <begin position="102"/>
        <end position="109"/>
    </location>
    <ligand>
        <name>ATP</name>
        <dbReference type="ChEBI" id="CHEBI:30616"/>
    </ligand>
</feature>
<dbReference type="GO" id="GO:0005874">
    <property type="term" value="C:microtubule"/>
    <property type="evidence" value="ECO:0007669"/>
    <property type="project" value="UniProtKB-KW"/>
</dbReference>
<dbReference type="Pfam" id="PF12423">
    <property type="entry name" value="KIF1B"/>
    <property type="match status" value="1"/>
</dbReference>
<name>A0A915DR28_9BILA</name>
<dbReference type="Gene3D" id="2.60.200.20">
    <property type="match status" value="1"/>
</dbReference>
<dbReference type="SUPFAM" id="SSF52540">
    <property type="entry name" value="P-loop containing nucleoside triphosphate hydrolases"/>
    <property type="match status" value="1"/>
</dbReference>
<keyword evidence="9" id="KW-1185">Reference proteome</keyword>
<organism evidence="9 10">
    <name type="scientific">Ditylenchus dipsaci</name>
    <dbReference type="NCBI Taxonomy" id="166011"/>
    <lineage>
        <taxon>Eukaryota</taxon>
        <taxon>Metazoa</taxon>
        <taxon>Ecdysozoa</taxon>
        <taxon>Nematoda</taxon>
        <taxon>Chromadorea</taxon>
        <taxon>Rhabditida</taxon>
        <taxon>Tylenchina</taxon>
        <taxon>Tylenchomorpha</taxon>
        <taxon>Sphaerularioidea</taxon>
        <taxon>Anguinidae</taxon>
        <taxon>Anguininae</taxon>
        <taxon>Ditylenchus</taxon>
    </lineage>
</organism>
<reference evidence="10" key="1">
    <citation type="submission" date="2022-11" db="UniProtKB">
        <authorList>
            <consortium name="WormBaseParasite"/>
        </authorList>
    </citation>
    <scope>IDENTIFICATION</scope>
</reference>
<dbReference type="PROSITE" id="PS50067">
    <property type="entry name" value="KINESIN_MOTOR_2"/>
    <property type="match status" value="1"/>
</dbReference>
<keyword evidence="4 5" id="KW-0505">Motor protein</keyword>
<keyword evidence="6" id="KW-0493">Microtubule</keyword>
<evidence type="ECO:0000259" key="8">
    <source>
        <dbReference type="PROSITE" id="PS50067"/>
    </source>
</evidence>
<dbReference type="InterPro" id="IPR008984">
    <property type="entry name" value="SMAD_FHA_dom_sf"/>
</dbReference>
<dbReference type="PROSITE" id="PS00411">
    <property type="entry name" value="KINESIN_MOTOR_1"/>
    <property type="match status" value="1"/>
</dbReference>
<dbReference type="SUPFAM" id="SSF49879">
    <property type="entry name" value="SMAD/FHA domain"/>
    <property type="match status" value="1"/>
</dbReference>
<dbReference type="GO" id="GO:0003777">
    <property type="term" value="F:microtubule motor activity"/>
    <property type="evidence" value="ECO:0007669"/>
    <property type="project" value="InterPro"/>
</dbReference>
<keyword evidence="1 5" id="KW-0547">Nucleotide-binding</keyword>
<dbReference type="GO" id="GO:0008017">
    <property type="term" value="F:microtubule binding"/>
    <property type="evidence" value="ECO:0007669"/>
    <property type="project" value="InterPro"/>
</dbReference>
<evidence type="ECO:0000256" key="3">
    <source>
        <dbReference type="ARBA" id="ARBA00023054"/>
    </source>
</evidence>
<keyword evidence="2 5" id="KW-0067">ATP-binding</keyword>
<feature type="compositionally biased region" description="Basic and acidic residues" evidence="7">
    <location>
        <begin position="349"/>
        <end position="365"/>
    </location>
</feature>
<dbReference type="InterPro" id="IPR019821">
    <property type="entry name" value="Kinesin_motor_CS"/>
</dbReference>
<dbReference type="WBParaSite" id="jg22024">
    <property type="protein sequence ID" value="jg22024"/>
    <property type="gene ID" value="jg22024"/>
</dbReference>
<dbReference type="Gene3D" id="3.40.850.10">
    <property type="entry name" value="Kinesin motor domain"/>
    <property type="match status" value="2"/>
</dbReference>
<dbReference type="PRINTS" id="PR00380">
    <property type="entry name" value="KINESINHEAVY"/>
</dbReference>
<feature type="compositionally biased region" description="Low complexity" evidence="7">
    <location>
        <begin position="864"/>
        <end position="894"/>
    </location>
</feature>
<dbReference type="InterPro" id="IPR001752">
    <property type="entry name" value="Kinesin_motor_dom"/>
</dbReference>
<proteinExistence type="inferred from homology"/>
<feature type="region of interest" description="Disordered" evidence="7">
    <location>
        <begin position="346"/>
        <end position="368"/>
    </location>
</feature>
<evidence type="ECO:0000256" key="7">
    <source>
        <dbReference type="SAM" id="MobiDB-lite"/>
    </source>
</evidence>
<evidence type="ECO:0000313" key="10">
    <source>
        <dbReference type="WBParaSite" id="jg22024"/>
    </source>
</evidence>
<dbReference type="PANTHER" id="PTHR47117">
    <property type="entry name" value="STAR-RELATED LIPID TRANSFER PROTEIN 9"/>
    <property type="match status" value="1"/>
</dbReference>
<dbReference type="GO" id="GO:0005524">
    <property type="term" value="F:ATP binding"/>
    <property type="evidence" value="ECO:0007669"/>
    <property type="project" value="UniProtKB-UniRule"/>
</dbReference>
<dbReference type="InterPro" id="IPR036961">
    <property type="entry name" value="Kinesin_motor_dom_sf"/>
</dbReference>
<dbReference type="Proteomes" id="UP000887574">
    <property type="component" value="Unplaced"/>
</dbReference>
<evidence type="ECO:0000256" key="6">
    <source>
        <dbReference type="RuleBase" id="RU000394"/>
    </source>
</evidence>